<evidence type="ECO:0000313" key="1">
    <source>
        <dbReference type="EMBL" id="CAE7016311.1"/>
    </source>
</evidence>
<dbReference type="SUPFAM" id="SSF52047">
    <property type="entry name" value="RNI-like"/>
    <property type="match status" value="1"/>
</dbReference>
<dbReference type="AlphaFoldDB" id="A0A6S6VW67"/>
<proteinExistence type="predicted"/>
<organism evidence="1 2">
    <name type="scientific">Pyrenophora teres f. teres</name>
    <dbReference type="NCBI Taxonomy" id="97479"/>
    <lineage>
        <taxon>Eukaryota</taxon>
        <taxon>Fungi</taxon>
        <taxon>Dikarya</taxon>
        <taxon>Ascomycota</taxon>
        <taxon>Pezizomycotina</taxon>
        <taxon>Dothideomycetes</taxon>
        <taxon>Pleosporomycetidae</taxon>
        <taxon>Pleosporales</taxon>
        <taxon>Pleosporineae</taxon>
        <taxon>Pleosporaceae</taxon>
        <taxon>Pyrenophora</taxon>
    </lineage>
</organism>
<protein>
    <submittedName>
        <fullName evidence="1">Uncharacterized protein</fullName>
    </submittedName>
</protein>
<name>A0A6S6VW67_9PLEO</name>
<evidence type="ECO:0000313" key="2">
    <source>
        <dbReference type="Proteomes" id="UP000472372"/>
    </source>
</evidence>
<accession>A0A6S6VW67</accession>
<gene>
    <name evidence="1" type="ORF">PTTW11_02935</name>
</gene>
<reference evidence="1" key="1">
    <citation type="submission" date="2021-02" db="EMBL/GenBank/DDBJ databases">
        <authorList>
            <person name="Syme A R."/>
            <person name="Syme A R."/>
            <person name="Moolhuijzen P."/>
        </authorList>
    </citation>
    <scope>NUCLEOTIDE SEQUENCE</scope>
    <source>
        <strain evidence="1">W1-1</strain>
    </source>
</reference>
<dbReference type="Proteomes" id="UP000472372">
    <property type="component" value="Chromosome 2"/>
</dbReference>
<dbReference type="EMBL" id="HG992978">
    <property type="protein sequence ID" value="CAE7016311.1"/>
    <property type="molecule type" value="Genomic_DNA"/>
</dbReference>
<sequence>MENNTWPRQAESTNIKSLNHLPSEILLLIFSYVDLHREARILGYIPDDPPPTPVDHYLIEDFRKCSVRNLALTCKKFAHLAQEVLLYAPVLDATFPHTLVEFESCGVVRFVRKLSQNPELSRYIKQLRICWSERIDGEPHSPDVDSSMSVSPAVLIDLESQMSRLEAPLNLPRLSQRSGSVTPFSNLVERSLPVLLSLLPHLETLCISDPYLTGPTHWSRTRMKSGHALSYLKVERPMMIVPHGLLECPKLQTLDLSLKIQGREASEILEESEMFRGVGIPNRPSHNIQHIRLDFEVKTMGIWNTTSRAYMNNIIHAFSDLESLTYYAESSASKNPYRSVRAFPAYQANIQYYPDSMSSFTNELTVDEQPWDRAIYDARTEVTDYQYLVDNLEHLRTSLQLLQLPGGFWTLPGAVQKPLPRFTQFSQLKRLIVPQAALISIKLDNMRFDAVFMGDFELSPAQSLPPCLVELTVFDADASFPSSAWLTGLFEDRKKMNMWPAFQKLKMLFGATFSEQELRSLLKRRSGSYFWNMVDEAQFEVEVWRDEEECGETFLFQRALDYGSRVSVPLGLARQLRKALPPVNDPGLEPRAFTLLEPIIKQQRSGTETRRPHVMDMQMQRSALEGCQKKWLRCRPQLPVQHHEALTSPRRGKLWAAVSFGLLFNVPQKLQIVIVERTDYGCVTAVNCKGMHNAADGESQGGCKIQADV</sequence>